<dbReference type="AlphaFoldDB" id="A0A645GML3"/>
<feature type="domain" description="ABC transporter" evidence="7">
    <location>
        <begin position="39"/>
        <end position="91"/>
    </location>
</feature>
<evidence type="ECO:0000256" key="4">
    <source>
        <dbReference type="ARBA" id="ARBA00022840"/>
    </source>
</evidence>
<gene>
    <name evidence="8" type="primary">xylG_36</name>
    <name evidence="8" type="ORF">SDC9_175399</name>
</gene>
<proteinExistence type="predicted"/>
<protein>
    <submittedName>
        <fullName evidence="8">Xylose import ATP-binding protein XylG</fullName>
        <ecNumber evidence="8">3.6.3.17</ecNumber>
    </submittedName>
</protein>
<keyword evidence="6" id="KW-0472">Membrane</keyword>
<keyword evidence="5" id="KW-1278">Translocase</keyword>
<keyword evidence="1" id="KW-0813">Transport</keyword>
<evidence type="ECO:0000256" key="3">
    <source>
        <dbReference type="ARBA" id="ARBA00022741"/>
    </source>
</evidence>
<dbReference type="GO" id="GO:0016887">
    <property type="term" value="F:ATP hydrolysis activity"/>
    <property type="evidence" value="ECO:0007669"/>
    <property type="project" value="InterPro"/>
</dbReference>
<evidence type="ECO:0000256" key="1">
    <source>
        <dbReference type="ARBA" id="ARBA00022448"/>
    </source>
</evidence>
<dbReference type="EMBL" id="VSSQ01078048">
    <property type="protein sequence ID" value="MPN27965.1"/>
    <property type="molecule type" value="Genomic_DNA"/>
</dbReference>
<evidence type="ECO:0000256" key="2">
    <source>
        <dbReference type="ARBA" id="ARBA00022475"/>
    </source>
</evidence>
<dbReference type="PANTHER" id="PTHR43790:SF3">
    <property type="entry name" value="D-ALLOSE IMPORT ATP-BINDING PROTEIN ALSA-RELATED"/>
    <property type="match status" value="1"/>
</dbReference>
<evidence type="ECO:0000313" key="8">
    <source>
        <dbReference type="EMBL" id="MPN27965.1"/>
    </source>
</evidence>
<dbReference type="Pfam" id="PF00005">
    <property type="entry name" value="ABC_tran"/>
    <property type="match status" value="1"/>
</dbReference>
<dbReference type="InterPro" id="IPR027417">
    <property type="entry name" value="P-loop_NTPase"/>
</dbReference>
<keyword evidence="2" id="KW-1003">Cell membrane</keyword>
<keyword evidence="4 8" id="KW-0067">ATP-binding</keyword>
<organism evidence="8">
    <name type="scientific">bioreactor metagenome</name>
    <dbReference type="NCBI Taxonomy" id="1076179"/>
    <lineage>
        <taxon>unclassified sequences</taxon>
        <taxon>metagenomes</taxon>
        <taxon>ecological metagenomes</taxon>
    </lineage>
</organism>
<dbReference type="InterPro" id="IPR050107">
    <property type="entry name" value="ABC_carbohydrate_import_ATPase"/>
</dbReference>
<name>A0A645GML3_9ZZZZ</name>
<sequence length="167" mass="18430">MTEDRKSQGLHLHMPLSQNISSANLNAVVKGLFLNRKIEKSACNEYIRTLAIKTPSSEQKAVNLSGGNQQKVVLAKWLFANSDIIILDEPTRGIDVGAKMEIYNLMNEAVAQGKSIIMISSELPELLAMSDRVVVIYEGMLKGTLVGDEITAENIMQTILRKETVTK</sequence>
<accession>A0A645GML3</accession>
<evidence type="ECO:0000256" key="5">
    <source>
        <dbReference type="ARBA" id="ARBA00022967"/>
    </source>
</evidence>
<evidence type="ECO:0000256" key="6">
    <source>
        <dbReference type="ARBA" id="ARBA00023136"/>
    </source>
</evidence>
<reference evidence="8" key="1">
    <citation type="submission" date="2019-08" db="EMBL/GenBank/DDBJ databases">
        <authorList>
            <person name="Kucharzyk K."/>
            <person name="Murdoch R.W."/>
            <person name="Higgins S."/>
            <person name="Loffler F."/>
        </authorList>
    </citation>
    <scope>NUCLEOTIDE SEQUENCE</scope>
</reference>
<dbReference type="InterPro" id="IPR003439">
    <property type="entry name" value="ABC_transporter-like_ATP-bd"/>
</dbReference>
<dbReference type="Gene3D" id="3.40.50.300">
    <property type="entry name" value="P-loop containing nucleotide triphosphate hydrolases"/>
    <property type="match status" value="1"/>
</dbReference>
<comment type="caution">
    <text evidence="8">The sequence shown here is derived from an EMBL/GenBank/DDBJ whole genome shotgun (WGS) entry which is preliminary data.</text>
</comment>
<dbReference type="PANTHER" id="PTHR43790">
    <property type="entry name" value="CARBOHYDRATE TRANSPORT ATP-BINDING PROTEIN MG119-RELATED"/>
    <property type="match status" value="1"/>
</dbReference>
<dbReference type="EC" id="3.6.3.17" evidence="8"/>
<keyword evidence="8" id="KW-0378">Hydrolase</keyword>
<evidence type="ECO:0000259" key="7">
    <source>
        <dbReference type="Pfam" id="PF00005"/>
    </source>
</evidence>
<dbReference type="SUPFAM" id="SSF52540">
    <property type="entry name" value="P-loop containing nucleoside triphosphate hydrolases"/>
    <property type="match status" value="1"/>
</dbReference>
<dbReference type="GO" id="GO:0005524">
    <property type="term" value="F:ATP binding"/>
    <property type="evidence" value="ECO:0007669"/>
    <property type="project" value="UniProtKB-KW"/>
</dbReference>
<keyword evidence="3" id="KW-0547">Nucleotide-binding</keyword>